<feature type="compositionally biased region" description="Polar residues" evidence="1">
    <location>
        <begin position="154"/>
        <end position="170"/>
    </location>
</feature>
<dbReference type="CDD" id="cd04301">
    <property type="entry name" value="NAT_SF"/>
    <property type="match status" value="1"/>
</dbReference>
<feature type="region of interest" description="Disordered" evidence="1">
    <location>
        <begin position="72"/>
        <end position="175"/>
    </location>
</feature>
<dbReference type="Proteomes" id="UP000433876">
    <property type="component" value="Unassembled WGS sequence"/>
</dbReference>
<dbReference type="SUPFAM" id="SSF55729">
    <property type="entry name" value="Acyl-CoA N-acyltransferases (Nat)"/>
    <property type="match status" value="1"/>
</dbReference>
<protein>
    <recommendedName>
        <fullName evidence="2">N-acetyltransferase domain-containing protein</fullName>
    </recommendedName>
</protein>
<sequence>MLTTVHRLYRSLKMTANNEGKSEAPAKQGFDPRKWVDSGAPPGRGTIPFAIVQNFSKPKIKPVPGVPPHLWHRHQGRHVIIKDPTGKVLDLSKTKTPSTPGQSVQQQPRGPSDVPSSPGGPKESVWEKTPQADSSRMSTRESASQTGWGARATETGQSAGAGSQNSNTCPHTLKGDQAVVHHGNATANPWAAKKKPWQVEKKLWTAEKKPRATGKRGSGAEPPWWTGLPSKDHRPPPAPADYMEHELPARRFDYSGSQRSPLSVSDFHLSDDPEEVKEASSKMSHDIRNEIGVEVPMHRFNDEMGRPKIRFGHFYERVNYDEGLHTEEYNRDLVEAWIQNITVSAKASFKSRRDHFNCDINPETGYFLAPLSHPETRASEAQDPELKWRQMNWSSEILRRRKLTHPRGDRFNRGEVPPWGRQPPSGQLNVNIADLNVPQVPCHLRPAEAPDMEAVASIYNSEAIQKLDSAPLEASDFEKILTDTHGHEYPFIVAVSGSARMDALKDGIRFESSQSQQNVLPPGFKEGEVLGFAYLSVWKPGLAGSYAGTSRATVEAHVYVHTSWRRKKIGSALLDRLLWSVSLNAKSKDMCDFWDPSRNPAYAAPCQHERYTLKIYLQYLVRTKFSINDGVWEAQENQSGDIAWVKNLLETNFGFKEKVRFEAAYRSPKVEGGGANHWLDAVVFEHTCCSPSWIDLLY</sequence>
<comment type="caution">
    <text evidence="3">The sequence shown here is derived from an EMBL/GenBank/DDBJ whole genome shotgun (WGS) entry which is preliminary data.</text>
</comment>
<feature type="region of interest" description="Disordered" evidence="1">
    <location>
        <begin position="16"/>
        <end position="42"/>
    </location>
</feature>
<dbReference type="GO" id="GO:0016747">
    <property type="term" value="F:acyltransferase activity, transferring groups other than amino-acyl groups"/>
    <property type="evidence" value="ECO:0007669"/>
    <property type="project" value="InterPro"/>
</dbReference>
<evidence type="ECO:0000259" key="2">
    <source>
        <dbReference type="Pfam" id="PF00583"/>
    </source>
</evidence>
<feature type="compositionally biased region" description="Basic and acidic residues" evidence="1">
    <location>
        <begin position="80"/>
        <end position="93"/>
    </location>
</feature>
<proteinExistence type="predicted"/>
<dbReference type="Gene3D" id="3.40.630.30">
    <property type="match status" value="1"/>
</dbReference>
<gene>
    <name evidence="3" type="ORF">SMACR_02220</name>
</gene>
<reference evidence="3 4" key="1">
    <citation type="submission" date="2017-07" db="EMBL/GenBank/DDBJ databases">
        <title>Genome sequence of the Sordaria macrospora wild type strain R19027.</title>
        <authorList>
            <person name="Nowrousian M."/>
            <person name="Teichert I."/>
            <person name="Kueck U."/>
        </authorList>
    </citation>
    <scope>NUCLEOTIDE SEQUENCE [LARGE SCALE GENOMIC DNA]</scope>
    <source>
        <strain evidence="3 4">R19027</strain>
        <tissue evidence="3">Mycelium</tissue>
    </source>
</reference>
<feature type="compositionally biased region" description="Low complexity" evidence="1">
    <location>
        <begin position="108"/>
        <end position="121"/>
    </location>
</feature>
<dbReference type="VEuPathDB" id="FungiDB:SMAC_02220"/>
<evidence type="ECO:0000313" key="3">
    <source>
        <dbReference type="EMBL" id="KAA8632097.1"/>
    </source>
</evidence>
<evidence type="ECO:0000256" key="1">
    <source>
        <dbReference type="SAM" id="MobiDB-lite"/>
    </source>
</evidence>
<dbReference type="InterPro" id="IPR000182">
    <property type="entry name" value="GNAT_dom"/>
</dbReference>
<dbReference type="AlphaFoldDB" id="A0A8S8ZMS4"/>
<feature type="domain" description="N-acetyltransferase" evidence="2">
    <location>
        <begin position="519"/>
        <end position="578"/>
    </location>
</feature>
<feature type="compositionally biased region" description="Polar residues" evidence="1">
    <location>
        <begin position="131"/>
        <end position="147"/>
    </location>
</feature>
<dbReference type="EMBL" id="NMPR01000062">
    <property type="protein sequence ID" value="KAA8632097.1"/>
    <property type="molecule type" value="Genomic_DNA"/>
</dbReference>
<evidence type="ECO:0000313" key="4">
    <source>
        <dbReference type="Proteomes" id="UP000433876"/>
    </source>
</evidence>
<dbReference type="InterPro" id="IPR016181">
    <property type="entry name" value="Acyl_CoA_acyltransferase"/>
</dbReference>
<feature type="compositionally biased region" description="Polar residues" evidence="1">
    <location>
        <begin position="94"/>
        <end position="107"/>
    </location>
</feature>
<accession>A0A8S8ZMS4</accession>
<dbReference type="Pfam" id="PF00583">
    <property type="entry name" value="Acetyltransf_1"/>
    <property type="match status" value="1"/>
</dbReference>
<feature type="compositionally biased region" description="Basic and acidic residues" evidence="1">
    <location>
        <begin position="20"/>
        <end position="36"/>
    </location>
</feature>
<feature type="region of interest" description="Disordered" evidence="1">
    <location>
        <begin position="205"/>
        <end position="238"/>
    </location>
</feature>
<name>A0A8S8ZMS4_SORMA</name>
<organism evidence="3 4">
    <name type="scientific">Sordaria macrospora</name>
    <dbReference type="NCBI Taxonomy" id="5147"/>
    <lineage>
        <taxon>Eukaryota</taxon>
        <taxon>Fungi</taxon>
        <taxon>Dikarya</taxon>
        <taxon>Ascomycota</taxon>
        <taxon>Pezizomycotina</taxon>
        <taxon>Sordariomycetes</taxon>
        <taxon>Sordariomycetidae</taxon>
        <taxon>Sordariales</taxon>
        <taxon>Sordariaceae</taxon>
        <taxon>Sordaria</taxon>
    </lineage>
</organism>